<dbReference type="GeneID" id="61360653"/>
<name>A0A8T0C1N3_9GAMM</name>
<dbReference type="EMBL" id="AHCD03000044">
    <property type="protein sequence ID" value="KAF7781786.1"/>
    <property type="molecule type" value="Genomic_DNA"/>
</dbReference>
<evidence type="ECO:0000313" key="3">
    <source>
        <dbReference type="Proteomes" id="UP000016480"/>
    </source>
</evidence>
<dbReference type="Proteomes" id="UP000016480">
    <property type="component" value="Unassembled WGS sequence"/>
</dbReference>
<dbReference type="PANTHER" id="PTHR16320:SF23">
    <property type="entry name" value="SPHINGOMYELINASE C 1"/>
    <property type="match status" value="1"/>
</dbReference>
<dbReference type="RefSeq" id="WP_040645620.1">
    <property type="nucleotide sequence ID" value="NZ_AHCD03000044.1"/>
</dbReference>
<evidence type="ECO:0000313" key="2">
    <source>
        <dbReference type="EMBL" id="KAF7781786.1"/>
    </source>
</evidence>
<dbReference type="InterPro" id="IPR036691">
    <property type="entry name" value="Endo/exonu/phosph_ase_sf"/>
</dbReference>
<accession>A0A8T0C1N3</accession>
<gene>
    <name evidence="2" type="ORF">PRUB_b1116</name>
</gene>
<dbReference type="PANTHER" id="PTHR16320">
    <property type="entry name" value="SPHINGOMYELINASE FAMILY MEMBER"/>
    <property type="match status" value="1"/>
</dbReference>
<proteinExistence type="predicted"/>
<feature type="domain" description="Endonuclease/exonuclease/phosphatase" evidence="1">
    <location>
        <begin position="46"/>
        <end position="286"/>
    </location>
</feature>
<dbReference type="InterPro" id="IPR005135">
    <property type="entry name" value="Endo/exonuclease/phosphatase"/>
</dbReference>
<organism evidence="2 3">
    <name type="scientific">Pseudoalteromonas rubra</name>
    <dbReference type="NCBI Taxonomy" id="43658"/>
    <lineage>
        <taxon>Bacteria</taxon>
        <taxon>Pseudomonadati</taxon>
        <taxon>Pseudomonadota</taxon>
        <taxon>Gammaproteobacteria</taxon>
        <taxon>Alteromonadales</taxon>
        <taxon>Pseudoalteromonadaceae</taxon>
        <taxon>Pseudoalteromonas</taxon>
    </lineage>
</organism>
<dbReference type="AlphaFoldDB" id="A0A8T0C1N3"/>
<dbReference type="Gene3D" id="3.60.10.10">
    <property type="entry name" value="Endonuclease/exonuclease/phosphatase"/>
    <property type="match status" value="1"/>
</dbReference>
<protein>
    <recommendedName>
        <fullName evidence="1">Endonuclease/exonuclease/phosphatase domain-containing protein</fullName>
    </recommendedName>
</protein>
<dbReference type="GO" id="GO:0004767">
    <property type="term" value="F:sphingomyelin phosphodiesterase activity"/>
    <property type="evidence" value="ECO:0007669"/>
    <property type="project" value="InterPro"/>
</dbReference>
<comment type="caution">
    <text evidence="2">The sequence shown here is derived from an EMBL/GenBank/DDBJ whole genome shotgun (WGS) entry which is preliminary data.</text>
</comment>
<dbReference type="Pfam" id="PF03372">
    <property type="entry name" value="Exo_endo_phos"/>
    <property type="match status" value="1"/>
</dbReference>
<evidence type="ECO:0000259" key="1">
    <source>
        <dbReference type="Pfam" id="PF03372"/>
    </source>
</evidence>
<sequence length="298" mass="33527">MSNQFNVLSMNTHLFVDSSPGFFDTSLIYLDKQRAEKIIELSNGNFNVIGLTEVWGDKMRRQMATAFDGYNTFIPQADSKTAFVAGSPGMTLSVKGQWAGGYQPSFVFYQDMVGADKLAFKGVSTAITRVNGQVLGLVQTHAQASYTETEKRDTKARDRQFRQTLFPAIVHLQNLLESLSIKAPIILLGDLNVVADTNEYKWFLNELEQLGFYDCWTKVNGSQPGYTYEPRKNALVKRWDKTQVAPQRLDYIFLNPNNSGYRCTQMSVLSQWKLTTATSDSDLSDHYPVSACFEKAPA</sequence>
<dbReference type="InterPro" id="IPR038772">
    <property type="entry name" value="Sph/SMPD2-like"/>
</dbReference>
<reference evidence="2 3" key="1">
    <citation type="journal article" date="2012" name="J. Bacteriol.">
        <title>Genome sequence of the cycloprodigiosin-producing bacterial strain Pseudoalteromonas rubra ATCC 29570(T).</title>
        <authorList>
            <person name="Xie B.B."/>
            <person name="Shu Y.L."/>
            <person name="Qin Q.L."/>
            <person name="Rong J.C."/>
            <person name="Zhang X.Y."/>
            <person name="Chen X.L."/>
            <person name="Zhou B.C."/>
            <person name="Zhang Y.Z."/>
        </authorList>
    </citation>
    <scope>NUCLEOTIDE SEQUENCE [LARGE SCALE GENOMIC DNA]</scope>
    <source>
        <strain evidence="2 3">DSM 6842</strain>
    </source>
</reference>
<dbReference type="SUPFAM" id="SSF56219">
    <property type="entry name" value="DNase I-like"/>
    <property type="match status" value="1"/>
</dbReference>